<feature type="site" description="Could play a key role in the communication between the regulatory and the substrate sites" evidence="9">
    <location>
        <position position="58"/>
    </location>
</feature>
<evidence type="ECO:0000313" key="12">
    <source>
        <dbReference type="EMBL" id="QDT28974.1"/>
    </source>
</evidence>
<keyword evidence="2 9" id="KW-0321">Glycogen metabolism</keyword>
<feature type="binding site" evidence="9">
    <location>
        <position position="195"/>
    </location>
    <ligand>
        <name>alpha-D-glucose 1-phosphate</name>
        <dbReference type="ChEBI" id="CHEBI:58601"/>
    </ligand>
</feature>
<dbReference type="PANTHER" id="PTHR43523:SF2">
    <property type="entry name" value="GLUCOSE-1-PHOSPHATE ADENYLYLTRANSFERASE"/>
    <property type="match status" value="1"/>
</dbReference>
<evidence type="ECO:0000256" key="6">
    <source>
        <dbReference type="ARBA" id="ARBA00022840"/>
    </source>
</evidence>
<dbReference type="NCBIfam" id="NF001947">
    <property type="entry name" value="PRK00725.1"/>
    <property type="match status" value="1"/>
</dbReference>
<feature type="binding site" evidence="9">
    <location>
        <position position="162"/>
    </location>
    <ligand>
        <name>alpha-D-glucose 1-phosphate</name>
        <dbReference type="ChEBI" id="CHEBI:58601"/>
    </ligand>
</feature>
<keyword evidence="13" id="KW-1185">Reference proteome</keyword>
<dbReference type="NCBIfam" id="TIGR02091">
    <property type="entry name" value="glgC"/>
    <property type="match status" value="1"/>
</dbReference>
<keyword evidence="4 9" id="KW-0548">Nucleotidyltransferase</keyword>
<organism evidence="12 13">
    <name type="scientific">Gimesia panareensis</name>
    <dbReference type="NCBI Taxonomy" id="2527978"/>
    <lineage>
        <taxon>Bacteria</taxon>
        <taxon>Pseudomonadati</taxon>
        <taxon>Planctomycetota</taxon>
        <taxon>Planctomycetia</taxon>
        <taxon>Planctomycetales</taxon>
        <taxon>Planctomycetaceae</taxon>
        <taxon>Gimesia</taxon>
    </lineage>
</organism>
<keyword evidence="8 9" id="KW-0119">Carbohydrate metabolism</keyword>
<dbReference type="NCBIfam" id="NF002023">
    <property type="entry name" value="PRK00844.1"/>
    <property type="match status" value="1"/>
</dbReference>
<evidence type="ECO:0000256" key="4">
    <source>
        <dbReference type="ARBA" id="ARBA00022695"/>
    </source>
</evidence>
<keyword evidence="7 9" id="KW-0320">Glycogen biosynthesis</keyword>
<keyword evidence="5 9" id="KW-0547">Nucleotide-binding</keyword>
<dbReference type="RefSeq" id="WP_145451267.1">
    <property type="nucleotide sequence ID" value="NZ_CP037421.1"/>
</dbReference>
<dbReference type="PROSITE" id="PS00808">
    <property type="entry name" value="ADP_GLC_PYROPHOSPH_1"/>
    <property type="match status" value="1"/>
</dbReference>
<dbReference type="GO" id="GO:0008878">
    <property type="term" value="F:glucose-1-phosphate adenylyltransferase activity"/>
    <property type="evidence" value="ECO:0007669"/>
    <property type="project" value="UniProtKB-UniRule"/>
</dbReference>
<keyword evidence="3 9" id="KW-0808">Transferase</keyword>
<dbReference type="CDD" id="cd04651">
    <property type="entry name" value="LbH_G1P_AT_C"/>
    <property type="match status" value="1"/>
</dbReference>
<feature type="binding site" evidence="9">
    <location>
        <begin position="177"/>
        <end position="178"/>
    </location>
    <ligand>
        <name>alpha-D-glucose 1-phosphate</name>
        <dbReference type="ChEBI" id="CHEBI:58601"/>
    </ligand>
</feature>
<reference evidence="12 13" key="1">
    <citation type="submission" date="2019-03" db="EMBL/GenBank/DDBJ databases">
        <title>Deep-cultivation of Planctomycetes and their phenomic and genomic characterization uncovers novel biology.</title>
        <authorList>
            <person name="Wiegand S."/>
            <person name="Jogler M."/>
            <person name="Boedeker C."/>
            <person name="Pinto D."/>
            <person name="Vollmers J."/>
            <person name="Rivas-Marin E."/>
            <person name="Kohn T."/>
            <person name="Peeters S.H."/>
            <person name="Heuer A."/>
            <person name="Rast P."/>
            <person name="Oberbeckmann S."/>
            <person name="Bunk B."/>
            <person name="Jeske O."/>
            <person name="Meyerdierks A."/>
            <person name="Storesund J.E."/>
            <person name="Kallscheuer N."/>
            <person name="Luecker S."/>
            <person name="Lage O.M."/>
            <person name="Pohl T."/>
            <person name="Merkel B.J."/>
            <person name="Hornburger P."/>
            <person name="Mueller R.-W."/>
            <person name="Bruemmer F."/>
            <person name="Labrenz M."/>
            <person name="Spormann A.M."/>
            <person name="Op den Camp H."/>
            <person name="Overmann J."/>
            <person name="Amann R."/>
            <person name="Jetten M.S.M."/>
            <person name="Mascher T."/>
            <person name="Medema M.H."/>
            <person name="Devos D.P."/>
            <person name="Kaster A.-K."/>
            <person name="Ovreas L."/>
            <person name="Rohde M."/>
            <person name="Galperin M.Y."/>
            <person name="Jogler C."/>
        </authorList>
    </citation>
    <scope>NUCLEOTIDE SEQUENCE [LARGE SCALE GENOMIC DNA]</scope>
    <source>
        <strain evidence="12 13">Enr10</strain>
    </source>
</reference>
<dbReference type="AlphaFoldDB" id="A0A517QBH2"/>
<dbReference type="InterPro" id="IPR029044">
    <property type="entry name" value="Nucleotide-diphossugar_trans"/>
</dbReference>
<dbReference type="SUPFAM" id="SSF53448">
    <property type="entry name" value="Nucleotide-diphospho-sugar transferases"/>
    <property type="match status" value="1"/>
</dbReference>
<sequence length="411" mass="45957">MRNVLALILAGGKGTRLEPLTRDRAKPAVPFGGGYRIIDFTLSNCINSGLRRVLILTQYKAASLDRHINLGWRFLCRELNEFIDVLPPQQRIDEQWYQGTADAVYQNIYTIERARSDYILILSGDHIYKMDYSKLISDHRESGAEVTIGCIPVDRTEATQFGVMGVDDDMRVVKFEEKPVSPAPMPTHPDKSLASMGIYVFNTNFLFERLCYDATQLDSSHDFGKNIIPSIIDDHLIRAYPFQDKNTGDGYYWRDVGTIDAYYEANMDLISVHPQLNLYDNTWPIRSYQAPDPPPKFVFAQSEGAKPRVGQAVDSMVCPGSIISGGRVSQSIISSNVRVNSWAEVDNSILFSGVNVGRHAKIRNAIIDKGVSIPKNCQIGYDLEQDKKRGFTVSESGIVVIGKMDGFPEAG</sequence>
<evidence type="ECO:0000313" key="13">
    <source>
        <dbReference type="Proteomes" id="UP000315647"/>
    </source>
</evidence>
<evidence type="ECO:0000256" key="7">
    <source>
        <dbReference type="ARBA" id="ARBA00023056"/>
    </source>
</evidence>
<dbReference type="InterPro" id="IPR005835">
    <property type="entry name" value="NTP_transferase_dom"/>
</dbReference>
<dbReference type="InterPro" id="IPR011831">
    <property type="entry name" value="ADP-Glc_PPase"/>
</dbReference>
<evidence type="ECO:0000256" key="5">
    <source>
        <dbReference type="ARBA" id="ARBA00022741"/>
    </source>
</evidence>
<dbReference type="UniPathway" id="UPA00164"/>
<dbReference type="CDD" id="cd02508">
    <property type="entry name" value="ADP_Glucose_PP"/>
    <property type="match status" value="1"/>
</dbReference>
<gene>
    <name evidence="12" type="primary">glgC_1</name>
    <name evidence="9" type="synonym">glgC</name>
    <name evidence="12" type="ORF">Enr10x_43220</name>
</gene>
<dbReference type="Pfam" id="PF00483">
    <property type="entry name" value="NTP_transferase"/>
    <property type="match status" value="1"/>
</dbReference>
<comment type="similarity">
    <text evidence="1 9">Belongs to the bacterial/plant glucose-1-phosphate adenylyltransferase family.</text>
</comment>
<comment type="pathway">
    <text evidence="9">Glycan biosynthesis; glycogen biosynthesis.</text>
</comment>
<evidence type="ECO:0000256" key="3">
    <source>
        <dbReference type="ARBA" id="ARBA00022679"/>
    </source>
</evidence>
<dbReference type="InterPro" id="IPR023049">
    <property type="entry name" value="GlgC_bac"/>
</dbReference>
<comment type="catalytic activity">
    <reaction evidence="9">
        <text>alpha-D-glucose 1-phosphate + ATP + H(+) = ADP-alpha-D-glucose + diphosphate</text>
        <dbReference type="Rhea" id="RHEA:12120"/>
        <dbReference type="ChEBI" id="CHEBI:15378"/>
        <dbReference type="ChEBI" id="CHEBI:30616"/>
        <dbReference type="ChEBI" id="CHEBI:33019"/>
        <dbReference type="ChEBI" id="CHEBI:57498"/>
        <dbReference type="ChEBI" id="CHEBI:58601"/>
        <dbReference type="EC" id="2.7.7.27"/>
    </reaction>
</comment>
<protein>
    <recommendedName>
        <fullName evidence="9">Glucose-1-phosphate adenylyltransferase</fullName>
        <ecNumber evidence="9">2.7.7.27</ecNumber>
    </recommendedName>
    <alternativeName>
        <fullName evidence="9">ADP-glucose pyrophosphorylase</fullName>
        <shortName evidence="9">ADPGlc PPase</shortName>
    </alternativeName>
    <alternativeName>
        <fullName evidence="9">ADP-glucose synthase</fullName>
    </alternativeName>
</protein>
<name>A0A517QBH2_9PLAN</name>
<evidence type="ECO:0000256" key="9">
    <source>
        <dbReference type="HAMAP-Rule" id="MF_00624"/>
    </source>
</evidence>
<dbReference type="InterPro" id="IPR011004">
    <property type="entry name" value="Trimer_LpxA-like_sf"/>
</dbReference>
<feature type="domain" description="Glucose-1-phosphate adenylyltransferase/Bifunctional protein GlmU-like C-terminal hexapeptide" evidence="11">
    <location>
        <begin position="293"/>
        <end position="401"/>
    </location>
</feature>
<comment type="function">
    <text evidence="9">Involved in the biosynthesis of ADP-glucose, a building block required for the elongation reactions to produce glycogen. Catalyzes the reaction between ATP and alpha-D-glucose 1-phosphate (G1P) to produce pyrophosphate and ADP-Glc.</text>
</comment>
<dbReference type="PROSITE" id="PS00810">
    <property type="entry name" value="ADP_GLC_PYROPHOSPH_3"/>
    <property type="match status" value="1"/>
</dbReference>
<proteinExistence type="inferred from homology"/>
<comment type="subunit">
    <text evidence="9">Homotetramer.</text>
</comment>
<dbReference type="EC" id="2.7.7.27" evidence="9"/>
<dbReference type="SUPFAM" id="SSF51161">
    <property type="entry name" value="Trimeric LpxA-like enzymes"/>
    <property type="match status" value="1"/>
</dbReference>
<evidence type="ECO:0000256" key="1">
    <source>
        <dbReference type="ARBA" id="ARBA00010443"/>
    </source>
</evidence>
<dbReference type="PROSITE" id="PS00809">
    <property type="entry name" value="ADP_GLC_PYROPHOSPH_2"/>
    <property type="match status" value="1"/>
</dbReference>
<dbReference type="HAMAP" id="MF_00624">
    <property type="entry name" value="GlgC"/>
    <property type="match status" value="1"/>
</dbReference>
<feature type="binding site" evidence="9">
    <location>
        <position position="97"/>
    </location>
    <ligand>
        <name>alpha-D-glucose 1-phosphate</name>
        <dbReference type="ChEBI" id="CHEBI:58601"/>
    </ligand>
</feature>
<dbReference type="PANTHER" id="PTHR43523">
    <property type="entry name" value="GLUCOSE-1-PHOSPHATE ADENYLYLTRANSFERASE-RELATED"/>
    <property type="match status" value="1"/>
</dbReference>
<accession>A0A517QBH2</accession>
<dbReference type="Proteomes" id="UP000315647">
    <property type="component" value="Chromosome"/>
</dbReference>
<dbReference type="Gene3D" id="2.160.10.10">
    <property type="entry name" value="Hexapeptide repeat proteins"/>
    <property type="match status" value="1"/>
</dbReference>
<feature type="domain" description="Nucleotidyl transferase" evidence="10">
    <location>
        <begin position="6"/>
        <end position="269"/>
    </location>
</feature>
<evidence type="ECO:0000256" key="8">
    <source>
        <dbReference type="ARBA" id="ARBA00023277"/>
    </source>
</evidence>
<dbReference type="GO" id="GO:0005978">
    <property type="term" value="P:glycogen biosynthetic process"/>
    <property type="evidence" value="ECO:0007669"/>
    <property type="project" value="UniProtKB-UniRule"/>
</dbReference>
<dbReference type="GO" id="GO:0005524">
    <property type="term" value="F:ATP binding"/>
    <property type="evidence" value="ECO:0007669"/>
    <property type="project" value="UniProtKB-KW"/>
</dbReference>
<evidence type="ECO:0000259" key="10">
    <source>
        <dbReference type="Pfam" id="PF00483"/>
    </source>
</evidence>
<evidence type="ECO:0000256" key="2">
    <source>
        <dbReference type="ARBA" id="ARBA00022600"/>
    </source>
</evidence>
<keyword evidence="6 9" id="KW-0067">ATP-binding</keyword>
<dbReference type="EMBL" id="CP037421">
    <property type="protein sequence ID" value="QDT28974.1"/>
    <property type="molecule type" value="Genomic_DNA"/>
</dbReference>
<dbReference type="InterPro" id="IPR056818">
    <property type="entry name" value="GlmU/GlgC-like_hexapep"/>
</dbReference>
<dbReference type="InterPro" id="IPR005836">
    <property type="entry name" value="ADP_Glu_pyroP_CS"/>
</dbReference>
<feature type="site" description="Could play a key role in the communication between the regulatory and the substrate sites" evidence="9">
    <location>
        <position position="96"/>
    </location>
</feature>
<dbReference type="Pfam" id="PF24894">
    <property type="entry name" value="Hexapep_GlmU"/>
    <property type="match status" value="1"/>
</dbReference>
<evidence type="ECO:0000259" key="11">
    <source>
        <dbReference type="Pfam" id="PF24894"/>
    </source>
</evidence>
<dbReference type="Gene3D" id="3.90.550.10">
    <property type="entry name" value="Spore Coat Polysaccharide Biosynthesis Protein SpsA, Chain A"/>
    <property type="match status" value="1"/>
</dbReference>